<evidence type="ECO:0000313" key="2">
    <source>
        <dbReference type="EMBL" id="KXV50765.1"/>
    </source>
</evidence>
<evidence type="ECO:0000256" key="1">
    <source>
        <dbReference type="SAM" id="MobiDB-lite"/>
    </source>
</evidence>
<reference evidence="2 3" key="1">
    <citation type="submission" date="2015-06" db="EMBL/GenBank/DDBJ databases">
        <title>Improved classification and identification of acetic acid bacteria using matrix-assisted laser desorption/ionization time-of-flight mass spectrometry; Gluconobacter nephelii and Gluconobacter uchimurae are later heterotypic synonyms of Gluconobacter japonicus and Gluconobacter oxydans, respectively.</title>
        <authorList>
            <person name="Li L."/>
            <person name="Cleenwerck I."/>
            <person name="De Vuyst L."/>
            <person name="Vandamme P."/>
        </authorList>
    </citation>
    <scope>NUCLEOTIDE SEQUENCE [LARGE SCALE GENOMIC DNA]</scope>
    <source>
        <strain evidence="2 3">LMG 1768</strain>
    </source>
</reference>
<accession>A0A149TN12</accession>
<name>A0A149TN12_9PROT</name>
<dbReference type="AlphaFoldDB" id="A0A149TN12"/>
<comment type="caution">
    <text evidence="2">The sequence shown here is derived from an EMBL/GenBank/DDBJ whole genome shotgun (WGS) entry which is preliminary data.</text>
</comment>
<dbReference type="Proteomes" id="UP000075636">
    <property type="component" value="Unassembled WGS sequence"/>
</dbReference>
<dbReference type="PATRIC" id="fig|318683.6.peg.2798"/>
<feature type="compositionally biased region" description="Basic residues" evidence="1">
    <location>
        <begin position="1"/>
        <end position="11"/>
    </location>
</feature>
<gene>
    <name evidence="2" type="ORF">AD945_01295</name>
</gene>
<protein>
    <submittedName>
        <fullName evidence="2">Uncharacterized protein</fullName>
    </submittedName>
</protein>
<proteinExistence type="predicted"/>
<sequence>MRSTQQRKHQQQKQETQETKPMAKSITIKTDEELEITLKPAVGGHSKITVRKPNYSELQVAAAKNDGTPDGIAEANMYVYTKATGLTALDIGIMPGNVIRAIDDFLGN</sequence>
<organism evidence="2 3">
    <name type="scientific">Gluconobacter albidus</name>
    <dbReference type="NCBI Taxonomy" id="318683"/>
    <lineage>
        <taxon>Bacteria</taxon>
        <taxon>Pseudomonadati</taxon>
        <taxon>Pseudomonadota</taxon>
        <taxon>Alphaproteobacteria</taxon>
        <taxon>Acetobacterales</taxon>
        <taxon>Acetobacteraceae</taxon>
        <taxon>Gluconobacter</taxon>
    </lineage>
</organism>
<feature type="region of interest" description="Disordered" evidence="1">
    <location>
        <begin position="1"/>
        <end position="27"/>
    </location>
</feature>
<evidence type="ECO:0000313" key="3">
    <source>
        <dbReference type="Proteomes" id="UP000075636"/>
    </source>
</evidence>
<dbReference type="EMBL" id="LHZR01000069">
    <property type="protein sequence ID" value="KXV50765.1"/>
    <property type="molecule type" value="Genomic_DNA"/>
</dbReference>